<protein>
    <recommendedName>
        <fullName evidence="2">CBS domain-containing protein</fullName>
    </recommendedName>
</protein>
<feature type="domain" description="CBS" evidence="2">
    <location>
        <begin position="5"/>
        <end position="59"/>
    </location>
</feature>
<dbReference type="EMBL" id="JRYO01000268">
    <property type="protein sequence ID" value="KHE90302.1"/>
    <property type="molecule type" value="Genomic_DNA"/>
</dbReference>
<gene>
    <name evidence="3" type="ORF">SCABRO_03954</name>
</gene>
<dbReference type="Gene3D" id="3.10.580.10">
    <property type="entry name" value="CBS-domain"/>
    <property type="match status" value="1"/>
</dbReference>
<keyword evidence="1" id="KW-0129">CBS domain</keyword>
<proteinExistence type="predicted"/>
<reference evidence="3 4" key="1">
    <citation type="submission" date="2014-10" db="EMBL/GenBank/DDBJ databases">
        <title>Draft genome of anammox bacterium scalindua brodae, obtained using differential coverage binning of sequence data from two enrichment reactors.</title>
        <authorList>
            <person name="Speth D.R."/>
            <person name="Russ L."/>
            <person name="Kartal B."/>
            <person name="Op den Camp H.J."/>
            <person name="Dutilh B.E."/>
            <person name="Jetten M.S."/>
        </authorList>
    </citation>
    <scope>NUCLEOTIDE SEQUENCE [LARGE SCALE GENOMIC DNA]</scope>
    <source>
        <strain evidence="3">RU1</strain>
    </source>
</reference>
<dbReference type="PANTHER" id="PTHR43080">
    <property type="entry name" value="CBS DOMAIN-CONTAINING PROTEIN CBSX3, MITOCHONDRIAL"/>
    <property type="match status" value="1"/>
</dbReference>
<sequence length="128" mass="14496">MVERVKDVMYSYVVNIHGITKVSDALNIMKEENIQTVLVRPRNDKDVYGLITLRDIATKVIAAGKQLEDVHAYEIMAKPVLMIDADMPVHYAARFLTNFNVSWAPVMEKGELVGMVSLMGMVWKGREL</sequence>
<evidence type="ECO:0000256" key="1">
    <source>
        <dbReference type="ARBA" id="ARBA00023122"/>
    </source>
</evidence>
<dbReference type="InterPro" id="IPR051257">
    <property type="entry name" value="Diverse_CBS-Domain"/>
</dbReference>
<dbReference type="Proteomes" id="UP000030652">
    <property type="component" value="Unassembled WGS sequence"/>
</dbReference>
<dbReference type="InterPro" id="IPR000644">
    <property type="entry name" value="CBS_dom"/>
</dbReference>
<name>A0A0B0EAI1_9BACT</name>
<evidence type="ECO:0000259" key="2">
    <source>
        <dbReference type="Pfam" id="PF00571"/>
    </source>
</evidence>
<dbReference type="SUPFAM" id="SSF54631">
    <property type="entry name" value="CBS-domain pair"/>
    <property type="match status" value="1"/>
</dbReference>
<evidence type="ECO:0000313" key="4">
    <source>
        <dbReference type="Proteomes" id="UP000030652"/>
    </source>
</evidence>
<dbReference type="PANTHER" id="PTHR43080:SF2">
    <property type="entry name" value="CBS DOMAIN-CONTAINING PROTEIN"/>
    <property type="match status" value="1"/>
</dbReference>
<dbReference type="Pfam" id="PF00571">
    <property type="entry name" value="CBS"/>
    <property type="match status" value="2"/>
</dbReference>
<comment type="caution">
    <text evidence="3">The sequence shown here is derived from an EMBL/GenBank/DDBJ whole genome shotgun (WGS) entry which is preliminary data.</text>
</comment>
<evidence type="ECO:0000313" key="3">
    <source>
        <dbReference type="EMBL" id="KHE90302.1"/>
    </source>
</evidence>
<dbReference type="eggNOG" id="COG0517">
    <property type="taxonomic scope" value="Bacteria"/>
</dbReference>
<feature type="domain" description="CBS" evidence="2">
    <location>
        <begin position="73"/>
        <end position="118"/>
    </location>
</feature>
<accession>A0A0B0EAI1</accession>
<dbReference type="InterPro" id="IPR046342">
    <property type="entry name" value="CBS_dom_sf"/>
</dbReference>
<dbReference type="AlphaFoldDB" id="A0A0B0EAI1"/>
<organism evidence="3 4">
    <name type="scientific">Candidatus Scalindua brodae</name>
    <dbReference type="NCBI Taxonomy" id="237368"/>
    <lineage>
        <taxon>Bacteria</taxon>
        <taxon>Pseudomonadati</taxon>
        <taxon>Planctomycetota</taxon>
        <taxon>Candidatus Brocadiia</taxon>
        <taxon>Candidatus Brocadiales</taxon>
        <taxon>Candidatus Scalinduaceae</taxon>
        <taxon>Candidatus Scalindua</taxon>
    </lineage>
</organism>